<evidence type="ECO:0000313" key="2">
    <source>
        <dbReference type="EMBL" id="GKV30753.1"/>
    </source>
</evidence>
<evidence type="ECO:0000256" key="1">
    <source>
        <dbReference type="SAM" id="MobiDB-lite"/>
    </source>
</evidence>
<dbReference type="AlphaFoldDB" id="A0AAV5L0X3"/>
<name>A0AAV5L0X3_9ROSI</name>
<accession>A0AAV5L0X3</accession>
<feature type="region of interest" description="Disordered" evidence="1">
    <location>
        <begin position="277"/>
        <end position="301"/>
    </location>
</feature>
<organism evidence="2 3">
    <name type="scientific">Rubroshorea leprosula</name>
    <dbReference type="NCBI Taxonomy" id="152421"/>
    <lineage>
        <taxon>Eukaryota</taxon>
        <taxon>Viridiplantae</taxon>
        <taxon>Streptophyta</taxon>
        <taxon>Embryophyta</taxon>
        <taxon>Tracheophyta</taxon>
        <taxon>Spermatophyta</taxon>
        <taxon>Magnoliopsida</taxon>
        <taxon>eudicotyledons</taxon>
        <taxon>Gunneridae</taxon>
        <taxon>Pentapetalae</taxon>
        <taxon>rosids</taxon>
        <taxon>malvids</taxon>
        <taxon>Malvales</taxon>
        <taxon>Dipterocarpaceae</taxon>
        <taxon>Rubroshorea</taxon>
    </lineage>
</organism>
<proteinExistence type="predicted"/>
<evidence type="ECO:0000313" key="3">
    <source>
        <dbReference type="Proteomes" id="UP001054252"/>
    </source>
</evidence>
<keyword evidence="3" id="KW-1185">Reference proteome</keyword>
<sequence>MMLFTNVKNKVARWKRQFIFVHDIRTKRVNNKLATYIFEWRTAQTYMNYPTLVPCDVDLKNALLDYVKEKRLVDLEALVTLEQLATFGFVDTANLYAEGNMNRHNGQEASKRILARIGRLVLTSDHQIHLGGCLTRSEAPAQHQGCVPSKKLKHYSQTLVGMHAKLWILMMMYHLLCGSSLTLEFSPLLRVPLTCLLHWEEMVLKLGQHKHRVCITPSLLWIGNTPKATCNKMMAMSHMLKLMDSFEMANKAASAKSRAEGLVDKVNELKEELEKAQAERERERAKSQLPNERWSVLKSAQ</sequence>
<reference evidence="2 3" key="1">
    <citation type="journal article" date="2021" name="Commun. Biol.">
        <title>The genome of Shorea leprosula (Dipterocarpaceae) highlights the ecological relevance of drought in aseasonal tropical rainforests.</title>
        <authorList>
            <person name="Ng K.K.S."/>
            <person name="Kobayashi M.J."/>
            <person name="Fawcett J.A."/>
            <person name="Hatakeyama M."/>
            <person name="Paape T."/>
            <person name="Ng C.H."/>
            <person name="Ang C.C."/>
            <person name="Tnah L.H."/>
            <person name="Lee C.T."/>
            <person name="Nishiyama T."/>
            <person name="Sese J."/>
            <person name="O'Brien M.J."/>
            <person name="Copetti D."/>
            <person name="Mohd Noor M.I."/>
            <person name="Ong R.C."/>
            <person name="Putra M."/>
            <person name="Sireger I.Z."/>
            <person name="Indrioko S."/>
            <person name="Kosugi Y."/>
            <person name="Izuno A."/>
            <person name="Isagi Y."/>
            <person name="Lee S.L."/>
            <person name="Shimizu K.K."/>
        </authorList>
    </citation>
    <scope>NUCLEOTIDE SEQUENCE [LARGE SCALE GENOMIC DNA]</scope>
    <source>
        <strain evidence="2">214</strain>
    </source>
</reference>
<gene>
    <name evidence="2" type="ORF">SLEP1_g39532</name>
</gene>
<feature type="compositionally biased region" description="Basic and acidic residues" evidence="1">
    <location>
        <begin position="277"/>
        <end position="286"/>
    </location>
</feature>
<protein>
    <submittedName>
        <fullName evidence="2">Uncharacterized protein</fullName>
    </submittedName>
</protein>
<dbReference type="EMBL" id="BPVZ01000088">
    <property type="protein sequence ID" value="GKV30753.1"/>
    <property type="molecule type" value="Genomic_DNA"/>
</dbReference>
<dbReference type="Proteomes" id="UP001054252">
    <property type="component" value="Unassembled WGS sequence"/>
</dbReference>
<comment type="caution">
    <text evidence="2">The sequence shown here is derived from an EMBL/GenBank/DDBJ whole genome shotgun (WGS) entry which is preliminary data.</text>
</comment>